<dbReference type="Proteomes" id="UP000521379">
    <property type="component" value="Unassembled WGS sequence"/>
</dbReference>
<evidence type="ECO:0000256" key="3">
    <source>
        <dbReference type="ARBA" id="ARBA00022448"/>
    </source>
</evidence>
<sequence length="365" mass="38808">MTDSQYLTEARNLGTGSFSRRSALTGLAAFGALALAGCQTGPSSDDDAANDAQGDFPRTVEHAYGSTTIDEAPQRVATIAWVNQDVVLALGVVPVGMAATDFGGNDNQSTDWFDDALAENSGEVPTKWSETDGLDFQAIAAAEPDLIVGVYSGMTEEDYNRLSEIADTIAPPKDTAAFGAAWDETTRMIGQALGRDDQAEDLISSVEEQLSQAAEENPQLEGKTFIYGTVDPSAEEQISIYTDVDNRPRFLKALGMEQAPVVVEAEGEQPDAFFIGWSPERADELESDVLVSWAADESARDAIESDDLLNKIPAVANDRLVLQTDGQETLSVSAASPLSIPWAIQNVVPQIAQVLAPTESASPTA</sequence>
<evidence type="ECO:0000256" key="4">
    <source>
        <dbReference type="ARBA" id="ARBA00022729"/>
    </source>
</evidence>
<keyword evidence="8" id="KW-1185">Reference proteome</keyword>
<evidence type="ECO:0000256" key="2">
    <source>
        <dbReference type="ARBA" id="ARBA00008814"/>
    </source>
</evidence>
<evidence type="ECO:0000256" key="1">
    <source>
        <dbReference type="ARBA" id="ARBA00004196"/>
    </source>
</evidence>
<keyword evidence="4" id="KW-0732">Signal</keyword>
<dbReference type="InterPro" id="IPR002491">
    <property type="entry name" value="ABC_transptr_periplasmic_BD"/>
</dbReference>
<name>A0A846TNI6_9MICC</name>
<dbReference type="PANTHER" id="PTHR30532">
    <property type="entry name" value="IRON III DICITRATE-BINDING PERIPLASMIC PROTEIN"/>
    <property type="match status" value="1"/>
</dbReference>
<evidence type="ECO:0000313" key="7">
    <source>
        <dbReference type="EMBL" id="NKE08510.1"/>
    </source>
</evidence>
<keyword evidence="3" id="KW-0813">Transport</keyword>
<gene>
    <name evidence="7" type="ORF">GTW58_00825</name>
</gene>
<dbReference type="PROSITE" id="PS51318">
    <property type="entry name" value="TAT"/>
    <property type="match status" value="1"/>
</dbReference>
<proteinExistence type="inferred from homology"/>
<dbReference type="SUPFAM" id="SSF53807">
    <property type="entry name" value="Helical backbone' metal receptor"/>
    <property type="match status" value="1"/>
</dbReference>
<dbReference type="PROSITE" id="PS50983">
    <property type="entry name" value="FE_B12_PBP"/>
    <property type="match status" value="1"/>
</dbReference>
<evidence type="ECO:0000256" key="5">
    <source>
        <dbReference type="SAM" id="Coils"/>
    </source>
</evidence>
<accession>A0A846TNI6</accession>
<dbReference type="GO" id="GO:0030288">
    <property type="term" value="C:outer membrane-bounded periplasmic space"/>
    <property type="evidence" value="ECO:0007669"/>
    <property type="project" value="TreeGrafter"/>
</dbReference>
<evidence type="ECO:0000313" key="8">
    <source>
        <dbReference type="Proteomes" id="UP000521379"/>
    </source>
</evidence>
<keyword evidence="5" id="KW-0175">Coiled coil</keyword>
<dbReference type="InterPro" id="IPR051313">
    <property type="entry name" value="Bact_iron-sidero_bind"/>
</dbReference>
<dbReference type="RefSeq" id="WP_119932149.1">
    <property type="nucleotide sequence ID" value="NZ_JAAVUN010000001.1"/>
</dbReference>
<organism evidence="7 8">
    <name type="scientific">Kocuria subflava</name>
    <dbReference type="NCBI Taxonomy" id="1736139"/>
    <lineage>
        <taxon>Bacteria</taxon>
        <taxon>Bacillati</taxon>
        <taxon>Actinomycetota</taxon>
        <taxon>Actinomycetes</taxon>
        <taxon>Micrococcales</taxon>
        <taxon>Micrococcaceae</taxon>
        <taxon>Kocuria</taxon>
    </lineage>
</organism>
<dbReference type="EMBL" id="JAAVUN010000001">
    <property type="protein sequence ID" value="NKE08510.1"/>
    <property type="molecule type" value="Genomic_DNA"/>
</dbReference>
<reference evidence="7 8" key="1">
    <citation type="submission" date="2020-02" db="EMBL/GenBank/DDBJ databases">
        <authorList>
            <person name="Sun Q."/>
        </authorList>
    </citation>
    <scope>NUCLEOTIDE SEQUENCE [LARGE SCALE GENOMIC DNA]</scope>
    <source>
        <strain evidence="7 8">YIM 13062</strain>
    </source>
</reference>
<dbReference type="Pfam" id="PF01497">
    <property type="entry name" value="Peripla_BP_2"/>
    <property type="match status" value="1"/>
</dbReference>
<comment type="subcellular location">
    <subcellularLocation>
        <location evidence="1">Cell envelope</location>
    </subcellularLocation>
</comment>
<feature type="coiled-coil region" evidence="5">
    <location>
        <begin position="196"/>
        <end position="223"/>
    </location>
</feature>
<feature type="domain" description="Fe/B12 periplasmic-binding" evidence="6">
    <location>
        <begin position="75"/>
        <end position="359"/>
    </location>
</feature>
<dbReference type="AlphaFoldDB" id="A0A846TNI6"/>
<dbReference type="PANTHER" id="PTHR30532:SF24">
    <property type="entry name" value="FERRIC ENTEROBACTIN-BINDING PERIPLASMIC PROTEIN FEPB"/>
    <property type="match status" value="1"/>
</dbReference>
<dbReference type="Gene3D" id="3.40.50.1980">
    <property type="entry name" value="Nitrogenase molybdenum iron protein domain"/>
    <property type="match status" value="2"/>
</dbReference>
<comment type="similarity">
    <text evidence="2">Belongs to the bacterial solute-binding protein 8 family.</text>
</comment>
<dbReference type="GO" id="GO:1901678">
    <property type="term" value="P:iron coordination entity transport"/>
    <property type="evidence" value="ECO:0007669"/>
    <property type="project" value="UniProtKB-ARBA"/>
</dbReference>
<dbReference type="InterPro" id="IPR006311">
    <property type="entry name" value="TAT_signal"/>
</dbReference>
<protein>
    <submittedName>
        <fullName evidence="7">ABC transporter substrate-binding protein</fullName>
    </submittedName>
</protein>
<comment type="caution">
    <text evidence="7">The sequence shown here is derived from an EMBL/GenBank/DDBJ whole genome shotgun (WGS) entry which is preliminary data.</text>
</comment>
<evidence type="ECO:0000259" key="6">
    <source>
        <dbReference type="PROSITE" id="PS50983"/>
    </source>
</evidence>